<name>A0A1V1PGB4_9BACT</name>
<evidence type="ECO:0000313" key="2">
    <source>
        <dbReference type="Proteomes" id="UP000189670"/>
    </source>
</evidence>
<dbReference type="PANTHER" id="PTHR10098">
    <property type="entry name" value="RAPSYN-RELATED"/>
    <property type="match status" value="1"/>
</dbReference>
<dbReference type="InterPro" id="IPR027417">
    <property type="entry name" value="P-loop_NTPase"/>
</dbReference>
<sequence length="812" mass="94853">MIHKCIMRTNYCRPMFAWKEIIMNFEMIQNVLLLEDKESTSLIGRDQDMSELETLFYSDKPVIYVQGVTGVGKTVLVRNFLRKVTEKPKELHQIFWFSLPNIRTIEFMLNSMAAYSAQKPFFRSKLSEKVEIMAYIMSMRPHTIVIDNFEKATGKISEYSNPVFPDEEISLLQDLFTSLNGVVSKFILISSEPDELFCFNRNNDVFSFFQLESLDQEFSQQLATRILESNDIQVDINQKEMQQLMQIIDGHPMSMQLLLPRLQYQSPETLIAKYHAHRHHVMRIGQTTSDNYLTHLMALMDLVVSDLPSLTHDLLPPLSLYDGSIETDLFRTIVNIYQTSVMNFSANHVVRQMVKELVSFLEHNHLISKYIPGTENYIIVPILSEYLRRISMACETDDVRNGWSGAFVHVIARLAANLKSMDSYSKQIWCYFNNATFHNAYDVACEQNMYDHAGILMQIIAAFARVNRNYTKAETCFNELVGIHQSLKDEQMQGITMFQLAHIAEEQQHYKKAKLWLQRALDVFEKTESDYEAASVQHQMGRLCHVTGDLEIADRWLKLAYNSFTRTGESFEAADISRQLGRIGYEQKDYNTAEKWYENARDIFEMFGDEYRAANIYHQLGIIATDKRDYDNSKQWLQKARQVYEKMGMNEKLAAIYQQTAQIAHAQGEFEVAELYYMKTFGLLEKTDPYTAAILYKDLGKTSQSRGRYDQASQYYQLAYDFFDQLLNKNDPRYSELLFDMSILEGLKGHFEQSGRYLIESLHASNQKDFNKDLQYRVNNFKLSYFQAKDDEKKRLREYWEKHMGDFPIKGK</sequence>
<dbReference type="SUPFAM" id="SSF81901">
    <property type="entry name" value="HCP-like"/>
    <property type="match status" value="1"/>
</dbReference>
<dbReference type="SMART" id="SM00028">
    <property type="entry name" value="TPR"/>
    <property type="match status" value="6"/>
</dbReference>
<dbReference type="Gene3D" id="3.40.50.300">
    <property type="entry name" value="P-loop containing nucleotide triphosphate hydrolases"/>
    <property type="match status" value="1"/>
</dbReference>
<dbReference type="InterPro" id="IPR011990">
    <property type="entry name" value="TPR-like_helical_dom_sf"/>
</dbReference>
<dbReference type="Pfam" id="PF13424">
    <property type="entry name" value="TPR_12"/>
    <property type="match status" value="2"/>
</dbReference>
<dbReference type="Gene3D" id="1.25.40.10">
    <property type="entry name" value="Tetratricopeptide repeat domain"/>
    <property type="match status" value="2"/>
</dbReference>
<proteinExistence type="predicted"/>
<comment type="caution">
    <text evidence="1">The sequence shown here is derived from an EMBL/GenBank/DDBJ whole genome shotgun (WGS) entry which is preliminary data.</text>
</comment>
<dbReference type="AlphaFoldDB" id="A0A1V1PGB4"/>
<evidence type="ECO:0000313" key="1">
    <source>
        <dbReference type="EMBL" id="ETR73828.1"/>
    </source>
</evidence>
<protein>
    <submittedName>
        <fullName evidence="1">Uncharacterized protein</fullName>
    </submittedName>
</protein>
<dbReference type="SUPFAM" id="SSF48452">
    <property type="entry name" value="TPR-like"/>
    <property type="match status" value="1"/>
</dbReference>
<accession>A0A1V1PGB4</accession>
<organism evidence="1 2">
    <name type="scientific">Candidatus Magnetoglobus multicellularis str. Araruama</name>
    <dbReference type="NCBI Taxonomy" id="890399"/>
    <lineage>
        <taxon>Bacteria</taxon>
        <taxon>Pseudomonadati</taxon>
        <taxon>Thermodesulfobacteriota</taxon>
        <taxon>Desulfobacteria</taxon>
        <taxon>Desulfobacterales</taxon>
        <taxon>Desulfobacteraceae</taxon>
        <taxon>Candidatus Magnetoglobus</taxon>
    </lineage>
</organism>
<reference evidence="2" key="1">
    <citation type="submission" date="2012-11" db="EMBL/GenBank/DDBJ databases">
        <authorList>
            <person name="Lucero-Rivera Y.E."/>
            <person name="Tovar-Ramirez D."/>
        </authorList>
    </citation>
    <scope>NUCLEOTIDE SEQUENCE [LARGE SCALE GENOMIC DNA]</scope>
    <source>
        <strain evidence="2">Araruama</strain>
    </source>
</reference>
<dbReference type="Proteomes" id="UP000189670">
    <property type="component" value="Unassembled WGS sequence"/>
</dbReference>
<dbReference type="SUPFAM" id="SSF52540">
    <property type="entry name" value="P-loop containing nucleoside triphosphate hydrolases"/>
    <property type="match status" value="1"/>
</dbReference>
<dbReference type="EMBL" id="ATBP01000037">
    <property type="protein sequence ID" value="ETR73828.1"/>
    <property type="molecule type" value="Genomic_DNA"/>
</dbReference>
<dbReference type="InterPro" id="IPR019734">
    <property type="entry name" value="TPR_rpt"/>
</dbReference>
<gene>
    <name evidence="1" type="ORF">OMM_00677</name>
</gene>